<keyword evidence="3" id="KW-1185">Reference proteome</keyword>
<accession>A0AAE0AYB6</accession>
<reference evidence="2" key="1">
    <citation type="journal article" date="2023" name="Plant J.">
        <title>Genome sequences and population genomics provide insights into the demographic history, inbreeding, and mutation load of two 'living fossil' tree species of Dipteronia.</title>
        <authorList>
            <person name="Feng Y."/>
            <person name="Comes H.P."/>
            <person name="Chen J."/>
            <person name="Zhu S."/>
            <person name="Lu R."/>
            <person name="Zhang X."/>
            <person name="Li P."/>
            <person name="Qiu J."/>
            <person name="Olsen K.M."/>
            <person name="Qiu Y."/>
        </authorList>
    </citation>
    <scope>NUCLEOTIDE SEQUENCE</scope>
    <source>
        <strain evidence="2">NBL</strain>
    </source>
</reference>
<protein>
    <recommendedName>
        <fullName evidence="1">HAT C-terminal dimerisation domain-containing protein</fullName>
    </recommendedName>
</protein>
<dbReference type="SUPFAM" id="SSF53098">
    <property type="entry name" value="Ribonuclease H-like"/>
    <property type="match status" value="1"/>
</dbReference>
<dbReference type="PANTHER" id="PTHR11697">
    <property type="entry name" value="GENERAL TRANSCRIPTION FACTOR 2-RELATED ZINC FINGER PROTEIN"/>
    <property type="match status" value="1"/>
</dbReference>
<gene>
    <name evidence="2" type="ORF">Dsin_005975</name>
</gene>
<dbReference type="Proteomes" id="UP001281410">
    <property type="component" value="Unassembled WGS sequence"/>
</dbReference>
<evidence type="ECO:0000259" key="1">
    <source>
        <dbReference type="Pfam" id="PF05699"/>
    </source>
</evidence>
<dbReference type="InterPro" id="IPR008906">
    <property type="entry name" value="HATC_C_dom"/>
</dbReference>
<organism evidence="2 3">
    <name type="scientific">Dipteronia sinensis</name>
    <dbReference type="NCBI Taxonomy" id="43782"/>
    <lineage>
        <taxon>Eukaryota</taxon>
        <taxon>Viridiplantae</taxon>
        <taxon>Streptophyta</taxon>
        <taxon>Embryophyta</taxon>
        <taxon>Tracheophyta</taxon>
        <taxon>Spermatophyta</taxon>
        <taxon>Magnoliopsida</taxon>
        <taxon>eudicotyledons</taxon>
        <taxon>Gunneridae</taxon>
        <taxon>Pentapetalae</taxon>
        <taxon>rosids</taxon>
        <taxon>malvids</taxon>
        <taxon>Sapindales</taxon>
        <taxon>Sapindaceae</taxon>
        <taxon>Hippocastanoideae</taxon>
        <taxon>Acereae</taxon>
        <taxon>Dipteronia</taxon>
    </lineage>
</organism>
<evidence type="ECO:0000313" key="3">
    <source>
        <dbReference type="Proteomes" id="UP001281410"/>
    </source>
</evidence>
<dbReference type="EMBL" id="JANJYJ010000002">
    <property type="protein sequence ID" value="KAK3226113.1"/>
    <property type="molecule type" value="Genomic_DNA"/>
</dbReference>
<sequence length="397" mass="46164">MRGEWNGLQALFLKDCPYAYYIHCFAHRLQLALVAASKEVHDVWLFFSKLSSIVNFVGASAKRCSELKSIREDEIVDMISSRELETGKGANQIHTLQRHGPTRWSSHFTSVSRLIDMFCSTCTILEKLMDNGLNSNIRGEAKGAYKEIKTFEFVFILLLLYKVLGVSDMLCQALQMKSQDILNALNLVSSTKLLLQELQDGWNDFFRSVTSFCRKHDIHMPNMSDHYMEGTRRSCQQKNNITIEHYYHFNIFNAVIDFQLVELDSRFKEETMELLVLSEALNPMNRFKSFKIDSICTLAEKFYSKDFVEDELNALKRQLEHYKLIHLVLTLPVSTATTERAFSTMKLIKTSLRNKMENEFLTNFMVVYIEREIAGAIDPDFIIDKFDLLKNRRIQFN</sequence>
<dbReference type="InterPro" id="IPR055298">
    <property type="entry name" value="AtLOH3-like"/>
</dbReference>
<dbReference type="GO" id="GO:0046983">
    <property type="term" value="F:protein dimerization activity"/>
    <property type="evidence" value="ECO:0007669"/>
    <property type="project" value="InterPro"/>
</dbReference>
<dbReference type="PANTHER" id="PTHR11697:SF230">
    <property type="entry name" value="ZINC FINGER, MYM DOMAIN CONTAINING 1"/>
    <property type="match status" value="1"/>
</dbReference>
<proteinExistence type="predicted"/>
<dbReference type="InterPro" id="IPR012337">
    <property type="entry name" value="RNaseH-like_sf"/>
</dbReference>
<dbReference type="Pfam" id="PF05699">
    <property type="entry name" value="Dimer_Tnp_hAT"/>
    <property type="match status" value="1"/>
</dbReference>
<dbReference type="AlphaFoldDB" id="A0AAE0AYB6"/>
<evidence type="ECO:0000313" key="2">
    <source>
        <dbReference type="EMBL" id="KAK3226113.1"/>
    </source>
</evidence>
<comment type="caution">
    <text evidence="2">The sequence shown here is derived from an EMBL/GenBank/DDBJ whole genome shotgun (WGS) entry which is preliminary data.</text>
</comment>
<name>A0AAE0AYB6_9ROSI</name>
<feature type="domain" description="HAT C-terminal dimerisation" evidence="1">
    <location>
        <begin position="322"/>
        <end position="372"/>
    </location>
</feature>